<dbReference type="InterPro" id="IPR029063">
    <property type="entry name" value="SAM-dependent_MTases_sf"/>
</dbReference>
<dbReference type="InterPro" id="IPR013154">
    <property type="entry name" value="ADH-like_N"/>
</dbReference>
<reference evidence="13 14" key="1">
    <citation type="submission" date="2019-12" db="EMBL/GenBank/DDBJ databases">
        <title>A genome sequence resource for the geographically widespread anthracnose pathogen Colletotrichum asianum.</title>
        <authorList>
            <person name="Meng Y."/>
        </authorList>
    </citation>
    <scope>NUCLEOTIDE SEQUENCE [LARGE SCALE GENOMIC DNA]</scope>
    <source>
        <strain evidence="13 14">ICMP 18580</strain>
    </source>
</reference>
<dbReference type="PROSITE" id="PS52004">
    <property type="entry name" value="KS3_2"/>
    <property type="match status" value="1"/>
</dbReference>
<dbReference type="GO" id="GO:1901336">
    <property type="term" value="P:lactone biosynthetic process"/>
    <property type="evidence" value="ECO:0007669"/>
    <property type="project" value="UniProtKB-ARBA"/>
</dbReference>
<evidence type="ECO:0000256" key="3">
    <source>
        <dbReference type="ARBA" id="ARBA00022679"/>
    </source>
</evidence>
<dbReference type="InterPro" id="IPR018201">
    <property type="entry name" value="Ketoacyl_synth_AS"/>
</dbReference>
<dbReference type="SMART" id="SM00825">
    <property type="entry name" value="PKS_KS"/>
    <property type="match status" value="1"/>
</dbReference>
<dbReference type="GO" id="GO:0031177">
    <property type="term" value="F:phosphopantetheine binding"/>
    <property type="evidence" value="ECO:0007669"/>
    <property type="project" value="InterPro"/>
</dbReference>
<dbReference type="GO" id="GO:0004315">
    <property type="term" value="F:3-oxoacyl-[acyl-carrier-protein] synthase activity"/>
    <property type="evidence" value="ECO:0007669"/>
    <property type="project" value="InterPro"/>
</dbReference>
<dbReference type="Pfam" id="PF16197">
    <property type="entry name" value="KAsynt_C_assoc"/>
    <property type="match status" value="1"/>
</dbReference>
<gene>
    <name evidence="13" type="ORF">GQ607_007023</name>
</gene>
<name>A0A8H3WH01_9PEZI</name>
<evidence type="ECO:0000313" key="14">
    <source>
        <dbReference type="Proteomes" id="UP000434172"/>
    </source>
</evidence>
<dbReference type="InterPro" id="IPR013149">
    <property type="entry name" value="ADH-like_C"/>
</dbReference>
<evidence type="ECO:0000256" key="4">
    <source>
        <dbReference type="ARBA" id="ARBA00022857"/>
    </source>
</evidence>
<keyword evidence="3" id="KW-0808">Transferase</keyword>
<dbReference type="InterPro" id="IPR049900">
    <property type="entry name" value="PKS_mFAS_DH"/>
</dbReference>
<keyword evidence="4" id="KW-0521">NADP</keyword>
<dbReference type="SMART" id="SM00823">
    <property type="entry name" value="PKS_PP"/>
    <property type="match status" value="1"/>
</dbReference>
<keyword evidence="7" id="KW-0012">Acyltransferase</keyword>
<dbReference type="Gene3D" id="3.90.180.10">
    <property type="entry name" value="Medium-chain alcohol dehydrogenases, catalytic domain"/>
    <property type="match status" value="1"/>
</dbReference>
<dbReference type="Gene3D" id="3.40.50.720">
    <property type="entry name" value="NAD(P)-binding Rossmann-like Domain"/>
    <property type="match status" value="1"/>
</dbReference>
<dbReference type="SMART" id="SM00826">
    <property type="entry name" value="PKS_DH"/>
    <property type="match status" value="1"/>
</dbReference>
<dbReference type="InterPro" id="IPR032821">
    <property type="entry name" value="PKS_assoc"/>
</dbReference>
<dbReference type="Pfam" id="PF08659">
    <property type="entry name" value="KR"/>
    <property type="match status" value="1"/>
</dbReference>
<dbReference type="SMART" id="SM00827">
    <property type="entry name" value="PKS_AT"/>
    <property type="match status" value="1"/>
</dbReference>
<dbReference type="Pfam" id="PF14765">
    <property type="entry name" value="PS-DH"/>
    <property type="match status" value="1"/>
</dbReference>
<feature type="region of interest" description="N-terminal hotdog fold" evidence="8">
    <location>
        <begin position="960"/>
        <end position="1104"/>
    </location>
</feature>
<organism evidence="13 14">
    <name type="scientific">Colletotrichum asianum</name>
    <dbReference type="NCBI Taxonomy" id="702518"/>
    <lineage>
        <taxon>Eukaryota</taxon>
        <taxon>Fungi</taxon>
        <taxon>Dikarya</taxon>
        <taxon>Ascomycota</taxon>
        <taxon>Pezizomycotina</taxon>
        <taxon>Sordariomycetes</taxon>
        <taxon>Hypocreomycetidae</taxon>
        <taxon>Glomerellales</taxon>
        <taxon>Glomerellaceae</taxon>
        <taxon>Colletotrichum</taxon>
        <taxon>Colletotrichum gloeosporioides species complex</taxon>
    </lineage>
</organism>
<dbReference type="InterPro" id="IPR001227">
    <property type="entry name" value="Ac_transferase_dom_sf"/>
</dbReference>
<dbReference type="Gene3D" id="3.40.47.10">
    <property type="match status" value="1"/>
</dbReference>
<dbReference type="Pfam" id="PF00698">
    <property type="entry name" value="Acyl_transf_1"/>
    <property type="match status" value="1"/>
</dbReference>
<dbReference type="Pfam" id="PF00107">
    <property type="entry name" value="ADH_zinc_N"/>
    <property type="match status" value="1"/>
</dbReference>
<feature type="region of interest" description="Disordered" evidence="9">
    <location>
        <begin position="1"/>
        <end position="24"/>
    </location>
</feature>
<dbReference type="PROSITE" id="PS00012">
    <property type="entry name" value="PHOSPHOPANTETHEINE"/>
    <property type="match status" value="1"/>
</dbReference>
<dbReference type="SUPFAM" id="SSF53901">
    <property type="entry name" value="Thiolase-like"/>
    <property type="match status" value="1"/>
</dbReference>
<feature type="domain" description="PKS/mFAS DH" evidence="12">
    <location>
        <begin position="960"/>
        <end position="1293"/>
    </location>
</feature>
<dbReference type="Gene3D" id="3.40.50.150">
    <property type="entry name" value="Vaccinia Virus protein VP39"/>
    <property type="match status" value="1"/>
</dbReference>
<dbReference type="SUPFAM" id="SSF47336">
    <property type="entry name" value="ACP-like"/>
    <property type="match status" value="1"/>
</dbReference>
<dbReference type="InterPro" id="IPR016036">
    <property type="entry name" value="Malonyl_transacylase_ACP-bd"/>
</dbReference>
<keyword evidence="14" id="KW-1185">Reference proteome</keyword>
<dbReference type="SUPFAM" id="SSF55048">
    <property type="entry name" value="Probable ACP-binding domain of malonyl-CoA ACP transacylase"/>
    <property type="match status" value="1"/>
</dbReference>
<dbReference type="InterPro" id="IPR049552">
    <property type="entry name" value="PKS_DH_N"/>
</dbReference>
<keyword evidence="1" id="KW-0596">Phosphopantetheine</keyword>
<dbReference type="Gene3D" id="3.40.366.10">
    <property type="entry name" value="Malonyl-Coenzyme A Acyl Carrier Protein, domain 2"/>
    <property type="match status" value="1"/>
</dbReference>
<evidence type="ECO:0000256" key="2">
    <source>
        <dbReference type="ARBA" id="ARBA00022553"/>
    </source>
</evidence>
<dbReference type="InterPro" id="IPR016035">
    <property type="entry name" value="Acyl_Trfase/lysoPLipase"/>
</dbReference>
<dbReference type="InterPro" id="IPR020807">
    <property type="entry name" value="PKS_DH"/>
</dbReference>
<dbReference type="InterPro" id="IPR020841">
    <property type="entry name" value="PKS_Beta-ketoAc_synthase_dom"/>
</dbReference>
<feature type="active site" description="Proton acceptor; for dehydratase activity" evidence="8">
    <location>
        <position position="992"/>
    </location>
</feature>
<dbReference type="Gene3D" id="3.10.129.110">
    <property type="entry name" value="Polyketide synthase dehydratase"/>
    <property type="match status" value="1"/>
</dbReference>
<evidence type="ECO:0000259" key="11">
    <source>
        <dbReference type="PROSITE" id="PS52004"/>
    </source>
</evidence>
<dbReference type="SMART" id="SM00829">
    <property type="entry name" value="PKS_ER"/>
    <property type="match status" value="1"/>
</dbReference>
<keyword evidence="2" id="KW-0597">Phosphoprotein</keyword>
<keyword evidence="5" id="KW-0560">Oxidoreductase</keyword>
<evidence type="ECO:0000256" key="8">
    <source>
        <dbReference type="PROSITE-ProRule" id="PRU01363"/>
    </source>
</evidence>
<feature type="domain" description="Carrier" evidence="10">
    <location>
        <begin position="2504"/>
        <end position="2581"/>
    </location>
</feature>
<comment type="caution">
    <text evidence="13">The sequence shown here is derived from an EMBL/GenBank/DDBJ whole genome shotgun (WGS) entry which is preliminary data.</text>
</comment>
<dbReference type="FunFam" id="3.40.50.720:FF:000209">
    <property type="entry name" value="Polyketide synthase Pks12"/>
    <property type="match status" value="1"/>
</dbReference>
<sequence length="2586" mass="279521">MTRNRPPTQNTEDDRPQAGQDEGNIHPPLAIVGYAYRAPLVGRSGLWDLLAEARCASSPVPPSRFNQDAYHCPIYEKPGYIHSKGGHFMPQDIHAFDAAFFNIRRDEAKAMDPQQRITIECAFEAFENAGWTLRDIAGRNVAVFAAHQGSTYAGHAAEDLLTTSAYSASGTAGCMLANRISYLFDLRGPSAAVDTACASSSYAFHLACQSVRLGECEAALVSAANLLNGPELWSMLDTVGVLSPEGKCFSYDHRASGFGRGEGSACLVVKPLAAALADGDTVRAIIRNTAASHSGRVPGGITVPSQEAQEGLARRVHMEVGLDPRDTGFVEGHGTGTAVGDPIDAAAISSVYASQRSPTSAPVFLGSVKSNIGHLEGASGLLSLIKSTMMLERRVMLPNANFEKFNPAILNASGAERLRVLKETMPWPTSSSPRRVCVTNYGLGGANSAILLEEAPDIHVANGDNKLDETPRVFVVSAGSNSSLGAYVASLAEYLASHEAQSATSLLQNISFTLGQRRTHFTQSRRAVVAQSLSELRERMLEISGVSPRPTGLNSKASGIPIPGFVFTGQGAQHAGMVTGLRRYPPFAAALKRASRCLENLGASWSIEEELERSAEAGSRINDAEISQPACTIVQLALVQLLRAWRVEPAAVAGHSSGEIAAAFAAGLISFETAVAVAYLRGQAALQVTRDSKLKGAMVAVGVGKDEAEKLVAAALGDEDRSKVTIAAVNSPASVTISGDQEAIETVQDLAEKRGLNPRRLKVSVAYHSHHMQTVAESYKALLEPHLLSNHGEDNPGCKAVFVSSVTGQVESALDASYWAGNLVQPVLFSDALKLLLSLQKGDDHEKPINVIIEIGPHSALRGPIRQTLESLRSSNSHQTQVAYLASLQRGTYPITSVLNFAGRLFEAGADLDFEQVNQTSRYNARLATDLPAYAWNHETSYIHRPRVAEQKLFGGSPYNALLGGRTAHCEGDEHSFRNVFTLDDMPWLRDHVVGGDILFPFTGFLALAFEAVKTVTALLPKGGCIAPESMMIKDLTVRRSLKVVEDQRVDVTTKLKPLSGGTQETSTRSSSPHSWIFEILSWSEENGWNSHCRGCIAAAEPLSPTSFVVSEAQQVVDRMIQNTSGPEPRRIDPAKEYRTAANSGTAYGPSFTAMTELWVSPNHDATTHVTVLRPEALSPPSAFLPLSPVTVDPPTLDSFFHGIHILHERADGVRGVYVPTNVSRLRVSNRIQAEAGQSFTIVSRVLEHSRQNGRMDFSIVVFAGALADPGPRIPILEIDRATVKRVRQPSTESIIAGLPASYAEHLLPHIDFVDGRDLAAMLEDPSLEHDQLDKRRLGNQVACGYMALALPQTANDDLTNLPDHLLKLRSAVHKFASSWPGPRLPEESSSTLSLASLRPLADAIGPAGTLLRIIGEKLVPIMRNEVQSLELMMQDGLLWQHYQDEAAFRRGNQAMARYARTLAATKSDLRILEVGGGTAGTTKPVLEALSSPEVFPFAEYVFTDISSGFFEKGRKKLARWSDRMTFERLDISKDPAMQSTVFAKGSFDLVVASLVMHATPDLAVSLAHVRSLLKPGGRLLMLESMHMAPLDLAYLGLPGWWLAEDAYRASGEPLVGQDVWDRALKDSGFTGVDGAVEDYPRHPERNVTAIWSMVAAESDATEAVQSSDLHSWDREPTPEVIVCGFWKGDDGLQTLNFAQQVSRQLEGQLNLSSPVVLHELSEFLPIPTAYCIFVDGLHRSVFDSPTASCFEKIKGLIIENTGILWISPGHVPPEGGLAKGLLRSLRHENPEKLMILLEGATLDTEGQQSAKAVARIAKYVAAGTNMDLARLRRDQDLVLKDGQIHISRLVEKELAREAFAGELGVVVAKDEQPIPQDEAVELTVSSTGDLDAIYFQRTPMLDTSPADDEIIVSVEAASLNFRDVLILLGSIPWQAPGREGAGEVVRVGRNVKNFSPGDRVFYYTRDKASSLANFVSIPWDHATHVPASLSVEEAASLPTAYYTAIASLETLANLQPGETLLIHSAAGAVGQVCIQLAQHLGARIFATAGTPERREFLQQEYNLAGVFNSRTTSFRDDILRATNGKGVDVIVNSLSGDLLQATWDLIANGGRFVEIGRVDFLAGSSLAMRPFDRNASFIGLDISRRPMTERRTAMNRIVELLDQGVLRPLRPLTLVPISELQKGLRKLQQGQIIGKAIVTVSPSDKVVIERRTPLATAGRAQGSWLSSAATYLITGGTGGIGRSLAAWMIGNGAGHVVLLGRSGASHPKVARMLGAYTGRLHAVKCDVGQRSDLVRALAEIKDEGLPPVRGVIHGALFLRDALFSNTTFEDWQNITAPKVAAAWSLHELIPGLDFFVSLSSMTGVFGTLGQPAYCAASSFLNSFARYRLSRGLPASSICLPLVEDIGYVAESLGNEDEWRRSLGLTLKEEHIHALVKSAIVAPSSLYDAGIGLSLCFTAHDLTQDWQFPWMNQNYSMAICNGIASKANVAKPAQKTSGKARRGTEAQDVMGSVAQKIANITMMDLEELDPSARLEDLGLDSLVAVELRNFIRREWAVELSLNQIVGGGSLRSLVEAIQQSQAEFAR</sequence>
<dbReference type="InterPro" id="IPR014031">
    <property type="entry name" value="Ketoacyl_synth_C"/>
</dbReference>
<feature type="region of interest" description="C-terminal hotdog fold" evidence="8">
    <location>
        <begin position="1129"/>
        <end position="1293"/>
    </location>
</feature>
<dbReference type="InterPro" id="IPR013217">
    <property type="entry name" value="Methyltransf_12"/>
</dbReference>
<feature type="domain" description="Ketosynthase family 3 (KS3)" evidence="11">
    <location>
        <begin position="26"/>
        <end position="454"/>
    </location>
</feature>
<dbReference type="CDD" id="cd05195">
    <property type="entry name" value="enoyl_red"/>
    <property type="match status" value="1"/>
</dbReference>
<dbReference type="Pfam" id="PF00550">
    <property type="entry name" value="PP-binding"/>
    <property type="match status" value="1"/>
</dbReference>
<evidence type="ECO:0000313" key="13">
    <source>
        <dbReference type="EMBL" id="KAF0325581.1"/>
    </source>
</evidence>
<dbReference type="Pfam" id="PF21089">
    <property type="entry name" value="PKS_DH_N"/>
    <property type="match status" value="1"/>
</dbReference>
<dbReference type="PANTHER" id="PTHR43775:SF29">
    <property type="entry name" value="ASPERFURANONE POLYKETIDE SYNTHASE AFOG-RELATED"/>
    <property type="match status" value="1"/>
</dbReference>
<dbReference type="PROSITE" id="PS00606">
    <property type="entry name" value="KS3_1"/>
    <property type="match status" value="1"/>
</dbReference>
<dbReference type="Gene3D" id="1.10.1200.10">
    <property type="entry name" value="ACP-like"/>
    <property type="match status" value="1"/>
</dbReference>
<dbReference type="GO" id="GO:0004312">
    <property type="term" value="F:fatty acid synthase activity"/>
    <property type="evidence" value="ECO:0007669"/>
    <property type="project" value="TreeGrafter"/>
</dbReference>
<dbReference type="InterPro" id="IPR011032">
    <property type="entry name" value="GroES-like_sf"/>
</dbReference>
<dbReference type="InterPro" id="IPR020843">
    <property type="entry name" value="ER"/>
</dbReference>
<dbReference type="SUPFAM" id="SSF53335">
    <property type="entry name" value="S-adenosyl-L-methionine-dependent methyltransferases"/>
    <property type="match status" value="1"/>
</dbReference>
<feature type="active site" description="Proton donor; for dehydratase activity" evidence="8">
    <location>
        <position position="1198"/>
    </location>
</feature>
<evidence type="ECO:0000259" key="12">
    <source>
        <dbReference type="PROSITE" id="PS52019"/>
    </source>
</evidence>
<dbReference type="PROSITE" id="PS52019">
    <property type="entry name" value="PKS_MFAS_DH"/>
    <property type="match status" value="1"/>
</dbReference>
<evidence type="ECO:0000259" key="10">
    <source>
        <dbReference type="PROSITE" id="PS50075"/>
    </source>
</evidence>
<feature type="compositionally biased region" description="Polar residues" evidence="9">
    <location>
        <begin position="1"/>
        <end position="10"/>
    </location>
</feature>
<dbReference type="InterPro" id="IPR049551">
    <property type="entry name" value="PKS_DH_C"/>
</dbReference>
<dbReference type="InterPro" id="IPR036291">
    <property type="entry name" value="NAD(P)-bd_dom_sf"/>
</dbReference>
<dbReference type="Pfam" id="PF08242">
    <property type="entry name" value="Methyltransf_12"/>
    <property type="match status" value="1"/>
</dbReference>
<dbReference type="InterPro" id="IPR014043">
    <property type="entry name" value="Acyl_transferase_dom"/>
</dbReference>
<evidence type="ECO:0000256" key="5">
    <source>
        <dbReference type="ARBA" id="ARBA00023002"/>
    </source>
</evidence>
<dbReference type="PROSITE" id="PS50075">
    <property type="entry name" value="CARRIER"/>
    <property type="match status" value="1"/>
</dbReference>
<dbReference type="Pfam" id="PF02801">
    <property type="entry name" value="Ketoacyl-synt_C"/>
    <property type="match status" value="1"/>
</dbReference>
<dbReference type="SUPFAM" id="SSF51735">
    <property type="entry name" value="NAD(P)-binding Rossmann-fold domains"/>
    <property type="match status" value="2"/>
</dbReference>
<accession>A0A8H3WH01</accession>
<dbReference type="InterPro" id="IPR057326">
    <property type="entry name" value="KR_dom"/>
</dbReference>
<dbReference type="GO" id="GO:0006633">
    <property type="term" value="P:fatty acid biosynthetic process"/>
    <property type="evidence" value="ECO:0007669"/>
    <property type="project" value="InterPro"/>
</dbReference>
<dbReference type="EMBL" id="WOWK01000035">
    <property type="protein sequence ID" value="KAF0325581.1"/>
    <property type="molecule type" value="Genomic_DNA"/>
</dbReference>
<evidence type="ECO:0000256" key="7">
    <source>
        <dbReference type="ARBA" id="ARBA00023315"/>
    </source>
</evidence>
<dbReference type="SUPFAM" id="SSF50129">
    <property type="entry name" value="GroES-like"/>
    <property type="match status" value="1"/>
</dbReference>
<dbReference type="PANTHER" id="PTHR43775">
    <property type="entry name" value="FATTY ACID SYNTHASE"/>
    <property type="match status" value="1"/>
</dbReference>
<dbReference type="InterPro" id="IPR009081">
    <property type="entry name" value="PP-bd_ACP"/>
</dbReference>
<dbReference type="Proteomes" id="UP000434172">
    <property type="component" value="Unassembled WGS sequence"/>
</dbReference>
<dbReference type="SUPFAM" id="SSF52151">
    <property type="entry name" value="FabD/lysophospholipase-like"/>
    <property type="match status" value="1"/>
</dbReference>
<dbReference type="Pfam" id="PF08240">
    <property type="entry name" value="ADH_N"/>
    <property type="match status" value="1"/>
</dbReference>
<dbReference type="InterPro" id="IPR020806">
    <property type="entry name" value="PKS_PP-bd"/>
</dbReference>
<dbReference type="InterPro" id="IPR006162">
    <property type="entry name" value="Ppantetheine_attach_site"/>
</dbReference>
<dbReference type="GO" id="GO:0016491">
    <property type="term" value="F:oxidoreductase activity"/>
    <property type="evidence" value="ECO:0007669"/>
    <property type="project" value="UniProtKB-KW"/>
</dbReference>
<dbReference type="InterPro" id="IPR013968">
    <property type="entry name" value="PKS_KR"/>
</dbReference>
<evidence type="ECO:0000256" key="9">
    <source>
        <dbReference type="SAM" id="MobiDB-lite"/>
    </source>
</evidence>
<proteinExistence type="predicted"/>
<dbReference type="InterPro" id="IPR036736">
    <property type="entry name" value="ACP-like_sf"/>
</dbReference>
<dbReference type="Pfam" id="PF00109">
    <property type="entry name" value="ketoacyl-synt"/>
    <property type="match status" value="1"/>
</dbReference>
<dbReference type="InterPro" id="IPR050091">
    <property type="entry name" value="PKS_NRPS_Biosynth_Enz"/>
</dbReference>
<dbReference type="CDD" id="cd00833">
    <property type="entry name" value="PKS"/>
    <property type="match status" value="1"/>
</dbReference>
<keyword evidence="6" id="KW-0511">Multifunctional enzyme</keyword>
<evidence type="ECO:0000256" key="6">
    <source>
        <dbReference type="ARBA" id="ARBA00023268"/>
    </source>
</evidence>
<dbReference type="SMART" id="SM00822">
    <property type="entry name" value="PKS_KR"/>
    <property type="match status" value="1"/>
</dbReference>
<dbReference type="InterPro" id="IPR014030">
    <property type="entry name" value="Ketoacyl_synth_N"/>
</dbReference>
<dbReference type="CDD" id="cd02440">
    <property type="entry name" value="AdoMet_MTases"/>
    <property type="match status" value="1"/>
</dbReference>
<dbReference type="GO" id="GO:0044550">
    <property type="term" value="P:secondary metabolite biosynthetic process"/>
    <property type="evidence" value="ECO:0007669"/>
    <property type="project" value="UniProtKB-ARBA"/>
</dbReference>
<dbReference type="OrthoDB" id="329835at2759"/>
<dbReference type="InterPro" id="IPR042104">
    <property type="entry name" value="PKS_dehydratase_sf"/>
</dbReference>
<dbReference type="InterPro" id="IPR016039">
    <property type="entry name" value="Thiolase-like"/>
</dbReference>
<evidence type="ECO:0000256" key="1">
    <source>
        <dbReference type="ARBA" id="ARBA00022450"/>
    </source>
</evidence>
<protein>
    <submittedName>
        <fullName evidence="13">Polyketide synthase</fullName>
    </submittedName>
</protein>